<sequence length="708" mass="78467">MTIQRFKADSQRQALRLVREALGDDAVIITSRKSGAEVEIFAMREADLDLLENGPTAAPEPAPSSEAPMPPMAQAMEQLMADMQAMRNLLQQQQGEPVSDDNRQRLYRHLRSADFSDELAQQCADLLPAHLNHQSTPYQDVQTWLKQQLAARIAHQGELEPNEWQLLQHQGVIALIGPTGVGKTTTTAKLAANYVIQHGNDSLLLVTTDSYRIGAQQQLAIYAELLEVEMHALADGEGLETLADKMRGKRLVLVDTVGMSQRDQRLAQKIAALASESFRDKTRLVLLLNAASQPATLDEVARIYQGIGRENGLSVHDCILTKLDEAGRVGAIVDTIIRYQLQILAVSVGQRVPEDLCAPNIHQLIDDSLASGTATAHWITPAEPPRADERVVPKQVFAHGKVIQAVMQTLQLRLGGFRRLAQWWCDPQDDGSPFVAVDFAELEPEVVRWAAPQPLQGWQHLTPHLTLCAEGLVQLPPVLQSGDLTPTTAGVQLFDYLPELSVLIVLDQQQRGWLALMNVNHRVYSEGRQVSVQQCMTQQRIPLSRQTILYRGERRRLELSIAAAQLTEQGPVYQLIHGALHGGAGKNPIQRRYWLVDGQCSAEQVVARVTMMLQTEEYARLTRLAWRQLHDVWSHLNAEELHGVAAAIAAAVVHLEYHPSAEFASLRGDLFSLSGKRGRVQGDKLVPALIHVLNAYASLQAAGRQVEW</sequence>
<dbReference type="GO" id="GO:0005525">
    <property type="term" value="F:GTP binding"/>
    <property type="evidence" value="ECO:0007669"/>
    <property type="project" value="UniProtKB-UniRule"/>
</dbReference>
<evidence type="ECO:0000256" key="9">
    <source>
        <dbReference type="ARBA" id="ARBA00023134"/>
    </source>
</evidence>
<evidence type="ECO:0000256" key="12">
    <source>
        <dbReference type="ARBA" id="ARBA00025337"/>
    </source>
</evidence>
<evidence type="ECO:0000256" key="4">
    <source>
        <dbReference type="ARBA" id="ARBA00022448"/>
    </source>
</evidence>
<evidence type="ECO:0000256" key="8">
    <source>
        <dbReference type="ARBA" id="ARBA00022927"/>
    </source>
</evidence>
<dbReference type="EMBL" id="FMXN01000004">
    <property type="protein sequence ID" value="SDB24867.1"/>
    <property type="molecule type" value="Genomic_DNA"/>
</dbReference>
<keyword evidence="6" id="KW-0547">Nucleotide-binding</keyword>
<proteinExistence type="inferred from homology"/>
<dbReference type="GO" id="GO:0044781">
    <property type="term" value="P:bacterial-type flagellum organization"/>
    <property type="evidence" value="ECO:0007669"/>
    <property type="project" value="UniProtKB-UniRule"/>
</dbReference>
<dbReference type="InterPro" id="IPR027417">
    <property type="entry name" value="P-loop_NTPase"/>
</dbReference>
<comment type="subcellular location">
    <subcellularLocation>
        <location evidence="1">Cell membrane</location>
        <topology evidence="1">Peripheral membrane protein</topology>
        <orientation evidence="1">Cytoplasmic side</orientation>
    </subcellularLocation>
</comment>
<dbReference type="InterPro" id="IPR000897">
    <property type="entry name" value="SRP54_GTPase_dom"/>
</dbReference>
<evidence type="ECO:0000256" key="10">
    <source>
        <dbReference type="ARBA" id="ARBA00023136"/>
    </source>
</evidence>
<dbReference type="SMART" id="SM00962">
    <property type="entry name" value="SRP54"/>
    <property type="match status" value="1"/>
</dbReference>
<evidence type="ECO:0000256" key="3">
    <source>
        <dbReference type="ARBA" id="ARBA00014919"/>
    </source>
</evidence>
<dbReference type="RefSeq" id="WP_092592317.1">
    <property type="nucleotide sequence ID" value="NZ_FMXN01000004.1"/>
</dbReference>
<dbReference type="GO" id="GO:0005047">
    <property type="term" value="F:signal recognition particle binding"/>
    <property type="evidence" value="ECO:0007669"/>
    <property type="project" value="TreeGrafter"/>
</dbReference>
<evidence type="ECO:0000313" key="16">
    <source>
        <dbReference type="EMBL" id="SDB24867.1"/>
    </source>
</evidence>
<dbReference type="Proteomes" id="UP000199626">
    <property type="component" value="Unassembled WGS sequence"/>
</dbReference>
<keyword evidence="16" id="KW-0282">Flagellum</keyword>
<evidence type="ECO:0000256" key="6">
    <source>
        <dbReference type="ARBA" id="ARBA00022741"/>
    </source>
</evidence>
<keyword evidence="10" id="KW-0472">Membrane</keyword>
<evidence type="ECO:0000256" key="11">
    <source>
        <dbReference type="ARBA" id="ARBA00023225"/>
    </source>
</evidence>
<evidence type="ECO:0000313" key="17">
    <source>
        <dbReference type="Proteomes" id="UP000199626"/>
    </source>
</evidence>
<keyword evidence="16" id="KW-0966">Cell projection</keyword>
<dbReference type="Gene3D" id="3.40.50.300">
    <property type="entry name" value="P-loop containing nucleotide triphosphate hydrolases"/>
    <property type="match status" value="1"/>
</dbReference>
<gene>
    <name evidence="16" type="ORF">SAMN02927930_00965</name>
</gene>
<protein>
    <recommendedName>
        <fullName evidence="3 13">Flagellar biosynthesis protein FlhF</fullName>
    </recommendedName>
</protein>
<dbReference type="InterPro" id="IPR003593">
    <property type="entry name" value="AAA+_ATPase"/>
</dbReference>
<dbReference type="PANTHER" id="PTHR43134:SF3">
    <property type="entry name" value="FLAGELLAR BIOSYNTHESIS PROTEIN FLHF"/>
    <property type="match status" value="1"/>
</dbReference>
<dbReference type="GO" id="GO:0003924">
    <property type="term" value="F:GTPase activity"/>
    <property type="evidence" value="ECO:0007669"/>
    <property type="project" value="UniProtKB-UniRule"/>
</dbReference>
<comment type="similarity">
    <text evidence="2">Belongs to the GTP-binding SRP family.</text>
</comment>
<reference evidence="17" key="1">
    <citation type="submission" date="2016-10" db="EMBL/GenBank/DDBJ databases">
        <authorList>
            <person name="Varghese N."/>
            <person name="Submissions S."/>
        </authorList>
    </citation>
    <scope>NUCLEOTIDE SEQUENCE [LARGE SCALE GENOMIC DNA]</scope>
    <source>
        <strain evidence="17">CGMCC 1.10824</strain>
    </source>
</reference>
<evidence type="ECO:0000256" key="7">
    <source>
        <dbReference type="ARBA" id="ARBA00022795"/>
    </source>
</evidence>
<dbReference type="CDD" id="cd17873">
    <property type="entry name" value="FlhF"/>
    <property type="match status" value="1"/>
</dbReference>
<dbReference type="AlphaFoldDB" id="A0A1G6BWF5"/>
<dbReference type="GO" id="GO:0015031">
    <property type="term" value="P:protein transport"/>
    <property type="evidence" value="ECO:0007669"/>
    <property type="project" value="UniProtKB-KW"/>
</dbReference>
<dbReference type="Gene3D" id="1.20.120.1380">
    <property type="entry name" value="Flagellar FlhF biosynthesis protein, N domain"/>
    <property type="match status" value="1"/>
</dbReference>
<keyword evidence="16" id="KW-0969">Cilium</keyword>
<evidence type="ECO:0000256" key="1">
    <source>
        <dbReference type="ARBA" id="ARBA00004413"/>
    </source>
</evidence>
<accession>A0A1G6BWF5</accession>
<dbReference type="InterPro" id="IPR047040">
    <property type="entry name" value="FlhF__GTPase_dom"/>
</dbReference>
<evidence type="ECO:0000259" key="15">
    <source>
        <dbReference type="SMART" id="SM00962"/>
    </source>
</evidence>
<dbReference type="GO" id="GO:0005886">
    <property type="term" value="C:plasma membrane"/>
    <property type="evidence" value="ECO:0007669"/>
    <property type="project" value="UniProtKB-SubCell"/>
</dbReference>
<dbReference type="GO" id="GO:0006614">
    <property type="term" value="P:SRP-dependent cotranslational protein targeting to membrane"/>
    <property type="evidence" value="ECO:0007669"/>
    <property type="project" value="UniProtKB-UniRule"/>
</dbReference>
<keyword evidence="9" id="KW-0342">GTP-binding</keyword>
<evidence type="ECO:0000256" key="13">
    <source>
        <dbReference type="NCBIfam" id="TIGR03499"/>
    </source>
</evidence>
<keyword evidence="8" id="KW-0653">Protein transport</keyword>
<feature type="domain" description="SRP54-type proteins GTP-binding" evidence="15">
    <location>
        <begin position="170"/>
        <end position="370"/>
    </location>
</feature>
<dbReference type="InterPro" id="IPR020006">
    <property type="entry name" value="FlhF"/>
</dbReference>
<dbReference type="PANTHER" id="PTHR43134">
    <property type="entry name" value="SIGNAL RECOGNITION PARTICLE RECEPTOR SUBUNIT ALPHA"/>
    <property type="match status" value="1"/>
</dbReference>
<keyword evidence="7" id="KW-1005">Bacterial flagellum biogenesis</keyword>
<evidence type="ECO:0000256" key="2">
    <source>
        <dbReference type="ARBA" id="ARBA00008531"/>
    </source>
</evidence>
<dbReference type="SMART" id="SM00382">
    <property type="entry name" value="AAA"/>
    <property type="match status" value="1"/>
</dbReference>
<keyword evidence="11" id="KW-1006">Bacterial flagellum protein export</keyword>
<dbReference type="OrthoDB" id="9778554at2"/>
<evidence type="ECO:0000259" key="14">
    <source>
        <dbReference type="SMART" id="SM00382"/>
    </source>
</evidence>
<keyword evidence="17" id="KW-1185">Reference proteome</keyword>
<name>A0A1G6BWF5_9GAMM</name>
<keyword evidence="4" id="KW-0813">Transport</keyword>
<comment type="function">
    <text evidence="12">Necessary for flagellar biosynthesis. May be involved in translocation of the flagellum.</text>
</comment>
<evidence type="ECO:0000256" key="5">
    <source>
        <dbReference type="ARBA" id="ARBA00022475"/>
    </source>
</evidence>
<dbReference type="NCBIfam" id="TIGR03499">
    <property type="entry name" value="FlhF"/>
    <property type="match status" value="1"/>
</dbReference>
<feature type="domain" description="AAA+ ATPase" evidence="14">
    <location>
        <begin position="169"/>
        <end position="311"/>
    </location>
</feature>
<dbReference type="Pfam" id="PF00448">
    <property type="entry name" value="SRP54"/>
    <property type="match status" value="1"/>
</dbReference>
<keyword evidence="5" id="KW-1003">Cell membrane</keyword>
<dbReference type="SUPFAM" id="SSF52540">
    <property type="entry name" value="P-loop containing nucleoside triphosphate hydrolases"/>
    <property type="match status" value="1"/>
</dbReference>
<dbReference type="FunFam" id="3.40.50.300:FF:000695">
    <property type="entry name" value="Flagellar biosynthesis regulator FlhF"/>
    <property type="match status" value="1"/>
</dbReference>
<organism evidence="16 17">
    <name type="scientific">Pseudidiomarina indica</name>
    <dbReference type="NCBI Taxonomy" id="1159017"/>
    <lineage>
        <taxon>Bacteria</taxon>
        <taxon>Pseudomonadati</taxon>
        <taxon>Pseudomonadota</taxon>
        <taxon>Gammaproteobacteria</taxon>
        <taxon>Alteromonadales</taxon>
        <taxon>Idiomarinaceae</taxon>
        <taxon>Pseudidiomarina</taxon>
    </lineage>
</organism>
<dbReference type="STRING" id="1159017.SAMN02927930_00965"/>